<name>A0A6J8BML1_MYTCO</name>
<accession>A0A6J8BML1</accession>
<dbReference type="OrthoDB" id="423498at2759"/>
<dbReference type="InterPro" id="IPR047153">
    <property type="entry name" value="TRIM45/56/19-like"/>
</dbReference>
<feature type="coiled-coil region" evidence="2">
    <location>
        <begin position="164"/>
        <end position="249"/>
    </location>
</feature>
<evidence type="ECO:0000256" key="2">
    <source>
        <dbReference type="SAM" id="Coils"/>
    </source>
</evidence>
<reference evidence="4 5" key="1">
    <citation type="submission" date="2020-06" db="EMBL/GenBank/DDBJ databases">
        <authorList>
            <person name="Li R."/>
            <person name="Bekaert M."/>
        </authorList>
    </citation>
    <scope>NUCLEOTIDE SEQUENCE [LARGE SCALE GENOMIC DNA]</scope>
    <source>
        <strain evidence="5">wild</strain>
    </source>
</reference>
<sequence length="598" mass="68854">MGYDLILYNNKRIHKTHQLLKLKDKSLASSSLPKMATKWSVCSICDFQHTTKPSVVWCSECDEGLCENCRQHHSVSRSTRNHYIISIEKYRSLPNEIHEISNSCKKHHEKYHLYCQKHECPCCKICIVENHNGCNDLRDINAIVKDVKSSSALLDIKYNLEEILKDLKNIRKNRQDNLMSLTEEKNRIVEDVKEVRVAVNEYCDKIQQKIITELEAIEEAESKKICQILNTVNTKEQETEKNIRSLENIKLYASDLQTFLFMKQIENDVKGREESIQSISQSKNLIKTTISCKFNLTAQEFSRTFPKFGEIIIQAEPSKIHLGNSKRKSNQAQTFASLPILKSFESLKLTLLKEVKTNGENVTGCSYLPGGNMVFSHNSKDKLQILKVDGSKDFEIKPDYEIFDVVYNYKDNILVASTDVNKCFLFIDIQRKEIKKSFKLEARCNGVDIAEESLIYCAGEKGIQRINFSDKSVATIISKNQERKSYVAFFDNKMYYTNISSHKLKCCNLEGRTQWKYNYRDILRFSRGISVDNDGNVYVVGQRSNNVVVISPDGQRHREVLSNKDGLDQPRAIHYDKTSNRLLVANKSGTAFMFNVTK</sequence>
<dbReference type="CDD" id="cd19757">
    <property type="entry name" value="Bbox1"/>
    <property type="match status" value="1"/>
</dbReference>
<dbReference type="InterPro" id="IPR000315">
    <property type="entry name" value="Znf_B-box"/>
</dbReference>
<dbReference type="InterPro" id="IPR011042">
    <property type="entry name" value="6-blade_b-propeller_TolB-like"/>
</dbReference>
<dbReference type="SUPFAM" id="SSF101898">
    <property type="entry name" value="NHL repeat"/>
    <property type="match status" value="1"/>
</dbReference>
<dbReference type="EMBL" id="CACVKT020003664">
    <property type="protein sequence ID" value="CAC5384866.1"/>
    <property type="molecule type" value="Genomic_DNA"/>
</dbReference>
<proteinExistence type="predicted"/>
<keyword evidence="2" id="KW-0175">Coiled coil</keyword>
<dbReference type="Gene3D" id="2.120.10.30">
    <property type="entry name" value="TolB, C-terminal domain"/>
    <property type="match status" value="1"/>
</dbReference>
<dbReference type="Pfam" id="PF22586">
    <property type="entry name" value="ANCHR-like_BBOX"/>
    <property type="match status" value="1"/>
</dbReference>
<evidence type="ECO:0000313" key="5">
    <source>
        <dbReference type="Proteomes" id="UP000507470"/>
    </source>
</evidence>
<keyword evidence="1" id="KW-0863">Zinc-finger</keyword>
<keyword evidence="1" id="KW-0479">Metal-binding</keyword>
<evidence type="ECO:0000313" key="4">
    <source>
        <dbReference type="EMBL" id="CAC5384866.1"/>
    </source>
</evidence>
<evidence type="ECO:0000256" key="1">
    <source>
        <dbReference type="PROSITE-ProRule" id="PRU00024"/>
    </source>
</evidence>
<dbReference type="PROSITE" id="PS50119">
    <property type="entry name" value="ZF_BBOX"/>
    <property type="match status" value="1"/>
</dbReference>
<dbReference type="AlphaFoldDB" id="A0A6J8BML1"/>
<dbReference type="Gene3D" id="3.30.160.60">
    <property type="entry name" value="Classic Zinc Finger"/>
    <property type="match status" value="1"/>
</dbReference>
<evidence type="ECO:0000259" key="3">
    <source>
        <dbReference type="PROSITE" id="PS50119"/>
    </source>
</evidence>
<keyword evidence="5" id="KW-1185">Reference proteome</keyword>
<keyword evidence="1" id="KW-0862">Zinc</keyword>
<gene>
    <name evidence="4" type="ORF">MCOR_20473</name>
</gene>
<dbReference type="Proteomes" id="UP000507470">
    <property type="component" value="Unassembled WGS sequence"/>
</dbReference>
<dbReference type="PANTHER" id="PTHR25462">
    <property type="entry name" value="BONUS, ISOFORM C-RELATED"/>
    <property type="match status" value="1"/>
</dbReference>
<protein>
    <recommendedName>
        <fullName evidence="3">B box-type domain-containing protein</fullName>
    </recommendedName>
</protein>
<dbReference type="PANTHER" id="PTHR25462:SF296">
    <property type="entry name" value="MEIOTIC P26, ISOFORM F"/>
    <property type="match status" value="1"/>
</dbReference>
<feature type="domain" description="B box-type" evidence="3">
    <location>
        <begin position="37"/>
        <end position="87"/>
    </location>
</feature>
<organism evidence="4 5">
    <name type="scientific">Mytilus coruscus</name>
    <name type="common">Sea mussel</name>
    <dbReference type="NCBI Taxonomy" id="42192"/>
    <lineage>
        <taxon>Eukaryota</taxon>
        <taxon>Metazoa</taxon>
        <taxon>Spiralia</taxon>
        <taxon>Lophotrochozoa</taxon>
        <taxon>Mollusca</taxon>
        <taxon>Bivalvia</taxon>
        <taxon>Autobranchia</taxon>
        <taxon>Pteriomorphia</taxon>
        <taxon>Mytilida</taxon>
        <taxon>Mytiloidea</taxon>
        <taxon>Mytilidae</taxon>
        <taxon>Mytilinae</taxon>
        <taxon>Mytilus</taxon>
    </lineage>
</organism>
<dbReference type="GO" id="GO:0008270">
    <property type="term" value="F:zinc ion binding"/>
    <property type="evidence" value="ECO:0007669"/>
    <property type="project" value="UniProtKB-KW"/>
</dbReference>